<dbReference type="PANTHER" id="PTHR42881:SF13">
    <property type="entry name" value="PROLYL ENDOPEPTIDASE"/>
    <property type="match status" value="1"/>
</dbReference>
<dbReference type="InterPro" id="IPR029058">
    <property type="entry name" value="AB_hydrolase_fold"/>
</dbReference>
<reference evidence="10" key="1">
    <citation type="submission" date="2021-01" db="EMBL/GenBank/DDBJ databases">
        <authorList>
            <person name="Corre E."/>
            <person name="Pelletier E."/>
            <person name="Niang G."/>
            <person name="Scheremetjew M."/>
            <person name="Finn R."/>
            <person name="Kale V."/>
            <person name="Holt S."/>
            <person name="Cochrane G."/>
            <person name="Meng A."/>
            <person name="Brown T."/>
            <person name="Cohen L."/>
        </authorList>
    </citation>
    <scope>NUCLEOTIDE SEQUENCE</scope>
    <source>
        <strain evidence="10">CCMP1374</strain>
    </source>
</reference>
<dbReference type="GO" id="GO:0070012">
    <property type="term" value="F:oligopeptidase activity"/>
    <property type="evidence" value="ECO:0007669"/>
    <property type="project" value="TreeGrafter"/>
</dbReference>
<evidence type="ECO:0000259" key="8">
    <source>
        <dbReference type="Pfam" id="PF02897"/>
    </source>
</evidence>
<dbReference type="SUPFAM" id="SSF50993">
    <property type="entry name" value="Peptidase/esterase 'gauge' domain"/>
    <property type="match status" value="1"/>
</dbReference>
<dbReference type="InterPro" id="IPR023302">
    <property type="entry name" value="Pept_S9A_N"/>
</dbReference>
<feature type="domain" description="Peroxisome membrane anchor protein Pex14p N-terminal" evidence="9">
    <location>
        <begin position="728"/>
        <end position="765"/>
    </location>
</feature>
<dbReference type="InterPro" id="IPR001375">
    <property type="entry name" value="Peptidase_S9_cat"/>
</dbReference>
<evidence type="ECO:0000256" key="4">
    <source>
        <dbReference type="ARBA" id="ARBA00022825"/>
    </source>
</evidence>
<accession>A0A7S0EFD1</accession>
<evidence type="ECO:0000256" key="3">
    <source>
        <dbReference type="ARBA" id="ARBA00022801"/>
    </source>
</evidence>
<dbReference type="PRINTS" id="PR00862">
    <property type="entry name" value="PROLIGOPTASE"/>
</dbReference>
<dbReference type="GO" id="GO:0005829">
    <property type="term" value="C:cytosol"/>
    <property type="evidence" value="ECO:0007669"/>
    <property type="project" value="TreeGrafter"/>
</dbReference>
<dbReference type="InterPro" id="IPR002470">
    <property type="entry name" value="Peptidase_S9A"/>
</dbReference>
<feature type="region of interest" description="Disordered" evidence="6">
    <location>
        <begin position="1"/>
        <end position="23"/>
    </location>
</feature>
<dbReference type="InterPro" id="IPR051167">
    <property type="entry name" value="Prolyl_oligopep/macrocyclase"/>
</dbReference>
<dbReference type="Pfam" id="PF00326">
    <property type="entry name" value="Peptidase_S9"/>
    <property type="match status" value="1"/>
</dbReference>
<dbReference type="EC" id="3.4.21.-" evidence="5"/>
<dbReference type="GO" id="GO:0004252">
    <property type="term" value="F:serine-type endopeptidase activity"/>
    <property type="evidence" value="ECO:0007669"/>
    <property type="project" value="UniProtKB-UniRule"/>
</dbReference>
<proteinExistence type="inferred from homology"/>
<dbReference type="GO" id="GO:0006508">
    <property type="term" value="P:proteolysis"/>
    <property type="evidence" value="ECO:0007669"/>
    <property type="project" value="UniProtKB-KW"/>
</dbReference>
<feature type="domain" description="Peptidase S9 prolyl oligopeptidase catalytic" evidence="7">
    <location>
        <begin position="505"/>
        <end position="710"/>
    </location>
</feature>
<dbReference type="AlphaFoldDB" id="A0A7S0EFD1"/>
<dbReference type="Gene3D" id="2.130.10.120">
    <property type="entry name" value="Prolyl oligopeptidase, N-terminal domain"/>
    <property type="match status" value="1"/>
</dbReference>
<dbReference type="PANTHER" id="PTHR42881">
    <property type="entry name" value="PROLYL ENDOPEPTIDASE"/>
    <property type="match status" value="1"/>
</dbReference>
<evidence type="ECO:0000256" key="2">
    <source>
        <dbReference type="ARBA" id="ARBA00022670"/>
    </source>
</evidence>
<evidence type="ECO:0000256" key="6">
    <source>
        <dbReference type="SAM" id="MobiDB-lite"/>
    </source>
</evidence>
<dbReference type="InterPro" id="IPR006785">
    <property type="entry name" value="Pex14_N"/>
</dbReference>
<name>A0A7S0EFD1_9EUKA</name>
<evidence type="ECO:0000313" key="10">
    <source>
        <dbReference type="EMBL" id="CAD8483477.1"/>
    </source>
</evidence>
<sequence length="786" mass="85628">MTAPTMRPPTADASYPTVDGGTPDVLEDPRDWLEEVMAEDALEWVKGRNAAALSELGDPKATQDYSRILSILDSKEKIPYVGRVLNGLYYNFWQDENHVRGIWRRTTLAEYRKTSPAWETVLDLDALGKEEGESWVWKGSVVLDEGPEVRTDRVMLKLSRGGADAAVVREFDVDKKRFISESEGGFRLPEAKSDLCYRGRDVLLVGTDMGEGSMTDSGYPRTVREWKRGTPLDEAPLVYEGETSDVSVGGSAYLDRGCRYEMRVRSLTFYTSSHELSIDDGAFAAVAVPDDANVGTFSDQIIISLRSAWLGHEAGSLLAAPVAAFMAAGDDAARGALLFSLFAPTDTCSLLSSSETKNYLIVSALEDVVGELRFWRYDRAAASWSLERTFKGEGYASPSASAVSAEESDAIWLTSSSYTQPTTLAIAEAAAPAEQERLKSLPAFYEAEGLQTQQFFATSADGTKVPYFLVAPQDMSLDGSTPTLLYGYGGFEISLTPGYSAAVGASWLEKGYTYVQANIRGGGEYGPRWHQAALKENRNKAYEDFEAVAKDLVARGITSHSKLGCQGGSNGGLLTGNMLARSPELFGAIVCQVPLLDMRRFHKLLAGASWVGEYGDPDTDDWEFLQKYSPYHNVRPDVEYPPILLTTSTRDDRVHPYHARAFVRRLQEAGHGATTTYYENIEGGHGGAADNKQRAFMNVLAYDFLEQALTGSLKGEAAAPKQGSGGVTVVQAMQFMQDPSVSGMTVEAKASFLASKGVDSYAIAQAACVSGGMYECFGPVQTELYQ</sequence>
<feature type="domain" description="Peptidase S9A N-terminal" evidence="8">
    <location>
        <begin position="19"/>
        <end position="250"/>
    </location>
</feature>
<keyword evidence="3 5" id="KW-0378">Hydrolase</keyword>
<dbReference type="Gene3D" id="3.40.50.1820">
    <property type="entry name" value="alpha/beta hydrolase"/>
    <property type="match status" value="1"/>
</dbReference>
<keyword evidence="2 5" id="KW-0645">Protease</keyword>
<dbReference type="Pfam" id="PF04695">
    <property type="entry name" value="Pex14_N"/>
    <property type="match status" value="1"/>
</dbReference>
<dbReference type="SUPFAM" id="SSF53474">
    <property type="entry name" value="alpha/beta-Hydrolases"/>
    <property type="match status" value="1"/>
</dbReference>
<organism evidence="10">
    <name type="scientific">Phaeocystis antarctica</name>
    <dbReference type="NCBI Taxonomy" id="33657"/>
    <lineage>
        <taxon>Eukaryota</taxon>
        <taxon>Haptista</taxon>
        <taxon>Haptophyta</taxon>
        <taxon>Prymnesiophyceae</taxon>
        <taxon>Phaeocystales</taxon>
        <taxon>Phaeocystaceae</taxon>
        <taxon>Phaeocystis</taxon>
    </lineage>
</organism>
<keyword evidence="4 5" id="KW-0720">Serine protease</keyword>
<dbReference type="Gene3D" id="1.10.10.10">
    <property type="entry name" value="Winged helix-like DNA-binding domain superfamily/Winged helix DNA-binding domain"/>
    <property type="match status" value="1"/>
</dbReference>
<dbReference type="EMBL" id="HBEP01014128">
    <property type="protein sequence ID" value="CAD8483477.1"/>
    <property type="molecule type" value="Transcribed_RNA"/>
</dbReference>
<evidence type="ECO:0000256" key="1">
    <source>
        <dbReference type="ARBA" id="ARBA00005228"/>
    </source>
</evidence>
<evidence type="ECO:0000259" key="9">
    <source>
        <dbReference type="Pfam" id="PF04695"/>
    </source>
</evidence>
<gene>
    <name evidence="10" type="ORF">PANT1444_LOCUS8009</name>
</gene>
<comment type="similarity">
    <text evidence="1 5">Belongs to the peptidase S9A family.</text>
</comment>
<protein>
    <recommendedName>
        <fullName evidence="5">Prolyl endopeptidase</fullName>
        <ecNumber evidence="5">3.4.21.-</ecNumber>
    </recommendedName>
</protein>
<dbReference type="Pfam" id="PF02897">
    <property type="entry name" value="Peptidase_S9_N"/>
    <property type="match status" value="1"/>
</dbReference>
<evidence type="ECO:0000259" key="7">
    <source>
        <dbReference type="Pfam" id="PF00326"/>
    </source>
</evidence>
<evidence type="ECO:0000256" key="5">
    <source>
        <dbReference type="RuleBase" id="RU368024"/>
    </source>
</evidence>
<dbReference type="InterPro" id="IPR036388">
    <property type="entry name" value="WH-like_DNA-bd_sf"/>
</dbReference>